<protein>
    <submittedName>
        <fullName evidence="1">Uncharacterized protein</fullName>
    </submittedName>
</protein>
<sequence length="73" mass="7788">MGAVLSGLCGATRAVRKLQTKTKGLPIGRPFKGGAAGRIRTHDPLVRSQVLYPTELQPHAKRILLAAMKPGET</sequence>
<dbReference type="AlphaFoldDB" id="A0A1N7RZ04"/>
<dbReference type="AntiFam" id="ANF00012">
    <property type="entry name" value="tRNA translation"/>
</dbReference>
<dbReference type="Proteomes" id="UP000187012">
    <property type="component" value="Unassembled WGS sequence"/>
</dbReference>
<evidence type="ECO:0000313" key="1">
    <source>
        <dbReference type="EMBL" id="SIT40369.1"/>
    </source>
</evidence>
<dbReference type="STRING" id="1247936.BN2475_250140"/>
<proteinExistence type="predicted"/>
<accession>A0A1N7RZ04</accession>
<reference evidence="1 2" key="1">
    <citation type="submission" date="2016-12" db="EMBL/GenBank/DDBJ databases">
        <authorList>
            <person name="Song W.-J."/>
            <person name="Kurnit D.M."/>
        </authorList>
    </citation>
    <scope>NUCLEOTIDE SEQUENCE [LARGE SCALE GENOMIC DNA]</scope>
    <source>
        <strain evidence="1 2">STM7296</strain>
    </source>
</reference>
<gene>
    <name evidence="1" type="ORF">BN2475_250140</name>
</gene>
<organism evidence="1 2">
    <name type="scientific">Paraburkholderia ribeironis</name>
    <dbReference type="NCBI Taxonomy" id="1247936"/>
    <lineage>
        <taxon>Bacteria</taxon>
        <taxon>Pseudomonadati</taxon>
        <taxon>Pseudomonadota</taxon>
        <taxon>Betaproteobacteria</taxon>
        <taxon>Burkholderiales</taxon>
        <taxon>Burkholderiaceae</taxon>
        <taxon>Paraburkholderia</taxon>
    </lineage>
</organism>
<name>A0A1N7RZ04_9BURK</name>
<keyword evidence="2" id="KW-1185">Reference proteome</keyword>
<evidence type="ECO:0000313" key="2">
    <source>
        <dbReference type="Proteomes" id="UP000187012"/>
    </source>
</evidence>
<dbReference type="EMBL" id="CYGX02000025">
    <property type="protein sequence ID" value="SIT40369.1"/>
    <property type="molecule type" value="Genomic_DNA"/>
</dbReference>